<dbReference type="Pfam" id="PF03629">
    <property type="entry name" value="SASA"/>
    <property type="match status" value="1"/>
</dbReference>
<dbReference type="PANTHER" id="PTHR31988">
    <property type="entry name" value="ESTERASE, PUTATIVE (DUF303)-RELATED"/>
    <property type="match status" value="1"/>
</dbReference>
<evidence type="ECO:0000256" key="1">
    <source>
        <dbReference type="ARBA" id="ARBA00022801"/>
    </source>
</evidence>
<dbReference type="PANTHER" id="PTHR31988:SF19">
    <property type="entry name" value="9-O-ACETYL-N-ACETYLNEURAMINIC ACID DEACETYLASE-RELATED"/>
    <property type="match status" value="1"/>
</dbReference>
<sequence length="296" mass="32839">MKLLSSIFIMAGVCTFAGGPVQVLFLGGQSNMGGHGNYDALSENDRSRIEAVAPRVMLSRNGGAATPLAPLESEYELKKRGFIHCFGPEMFIGLTLAEKNPDQDFLLIKIAQGGTALYGAWNPEWSEEKAKAIEVGTRKQQMKLYQQHISVIKENLAQLKAQGRKYNLIGMVWMQGENDAAKEISSRSYKSNLKKLIAGYRSTFNQPDMPFVAGQINSRYGDFEEGPAMVRQAFIDVANDDARVKVIRTVPQPPWSDFPKHEDQVHYNAIGQKRLGLAMADALLALQQEQKESADQ</sequence>
<evidence type="ECO:0000259" key="2">
    <source>
        <dbReference type="Pfam" id="PF03629"/>
    </source>
</evidence>
<dbReference type="Gene3D" id="3.40.50.1110">
    <property type="entry name" value="SGNH hydrolase"/>
    <property type="match status" value="1"/>
</dbReference>
<proteinExistence type="predicted"/>
<dbReference type="Proteomes" id="UP001290861">
    <property type="component" value="Unassembled WGS sequence"/>
</dbReference>
<dbReference type="EMBL" id="JARVCO010000002">
    <property type="protein sequence ID" value="MDZ8117360.1"/>
    <property type="molecule type" value="Genomic_DNA"/>
</dbReference>
<keyword evidence="1" id="KW-0378">Hydrolase</keyword>
<accession>A0ABU5MT49</accession>
<dbReference type="SUPFAM" id="SSF52266">
    <property type="entry name" value="SGNH hydrolase"/>
    <property type="match status" value="1"/>
</dbReference>
<keyword evidence="4" id="KW-1185">Reference proteome</keyword>
<gene>
    <name evidence="3" type="ORF">P9H32_01870</name>
</gene>
<reference evidence="3 4" key="1">
    <citation type="journal article" date="2024" name="Appl. Environ. Microbiol.">
        <title>Pontiella agarivorans sp. nov., a novel marine anaerobic bacterium capable of degrading macroalgal polysaccharides and fixing nitrogen.</title>
        <authorList>
            <person name="Liu N."/>
            <person name="Kivenson V."/>
            <person name="Peng X."/>
            <person name="Cui Z."/>
            <person name="Lankiewicz T.S."/>
            <person name="Gosselin K.M."/>
            <person name="English C.J."/>
            <person name="Blair E.M."/>
            <person name="O'Malley M.A."/>
            <person name="Valentine D.L."/>
        </authorList>
    </citation>
    <scope>NUCLEOTIDE SEQUENCE [LARGE SCALE GENOMIC DNA]</scope>
    <source>
        <strain evidence="3 4">NLcol2</strain>
    </source>
</reference>
<organism evidence="3 4">
    <name type="scientific">Pontiella agarivorans</name>
    <dbReference type="NCBI Taxonomy" id="3038953"/>
    <lineage>
        <taxon>Bacteria</taxon>
        <taxon>Pseudomonadati</taxon>
        <taxon>Kiritimatiellota</taxon>
        <taxon>Kiritimatiellia</taxon>
        <taxon>Kiritimatiellales</taxon>
        <taxon>Pontiellaceae</taxon>
        <taxon>Pontiella</taxon>
    </lineage>
</organism>
<dbReference type="RefSeq" id="WP_322607161.1">
    <property type="nucleotide sequence ID" value="NZ_JARVCO010000002.1"/>
</dbReference>
<dbReference type="InterPro" id="IPR005181">
    <property type="entry name" value="SASA"/>
</dbReference>
<evidence type="ECO:0000313" key="4">
    <source>
        <dbReference type="Proteomes" id="UP001290861"/>
    </source>
</evidence>
<name>A0ABU5MT49_9BACT</name>
<dbReference type="InterPro" id="IPR052940">
    <property type="entry name" value="Carb_Esterase_6"/>
</dbReference>
<dbReference type="InterPro" id="IPR036514">
    <property type="entry name" value="SGNH_hydro_sf"/>
</dbReference>
<feature type="domain" description="Sialate O-acetylesterase" evidence="2">
    <location>
        <begin position="22"/>
        <end position="284"/>
    </location>
</feature>
<protein>
    <submittedName>
        <fullName evidence="3">Sialate O-acetylesterase</fullName>
    </submittedName>
</protein>
<evidence type="ECO:0000313" key="3">
    <source>
        <dbReference type="EMBL" id="MDZ8117360.1"/>
    </source>
</evidence>
<comment type="caution">
    <text evidence="3">The sequence shown here is derived from an EMBL/GenBank/DDBJ whole genome shotgun (WGS) entry which is preliminary data.</text>
</comment>